<dbReference type="RefSeq" id="WP_075129285.1">
    <property type="nucleotide sequence ID" value="NZ_MSIE01000069.1"/>
</dbReference>
<evidence type="ECO:0000313" key="3">
    <source>
        <dbReference type="Proteomes" id="UP000185596"/>
    </source>
</evidence>
<name>A0A1Q8CA95_9PSEU</name>
<accession>A0A1Q8CA95</accession>
<dbReference type="STRING" id="1912961.BU204_30730"/>
<dbReference type="Pfam" id="PF13649">
    <property type="entry name" value="Methyltransf_25"/>
    <property type="match status" value="1"/>
</dbReference>
<comment type="caution">
    <text evidence="2">The sequence shown here is derived from an EMBL/GenBank/DDBJ whole genome shotgun (WGS) entry which is preliminary data.</text>
</comment>
<dbReference type="GO" id="GO:0032259">
    <property type="term" value="P:methylation"/>
    <property type="evidence" value="ECO:0007669"/>
    <property type="project" value="UniProtKB-KW"/>
</dbReference>
<evidence type="ECO:0000313" key="2">
    <source>
        <dbReference type="EMBL" id="OLF11297.1"/>
    </source>
</evidence>
<organism evidence="2 3">
    <name type="scientific">Actinophytocola xanthii</name>
    <dbReference type="NCBI Taxonomy" id="1912961"/>
    <lineage>
        <taxon>Bacteria</taxon>
        <taxon>Bacillati</taxon>
        <taxon>Actinomycetota</taxon>
        <taxon>Actinomycetes</taxon>
        <taxon>Pseudonocardiales</taxon>
        <taxon>Pseudonocardiaceae</taxon>
    </lineage>
</organism>
<dbReference type="EMBL" id="MSIE01000069">
    <property type="protein sequence ID" value="OLF11297.1"/>
    <property type="molecule type" value="Genomic_DNA"/>
</dbReference>
<dbReference type="SUPFAM" id="SSF53335">
    <property type="entry name" value="S-adenosyl-L-methionine-dependent methyltransferases"/>
    <property type="match status" value="1"/>
</dbReference>
<dbReference type="CDD" id="cd02440">
    <property type="entry name" value="AdoMet_MTases"/>
    <property type="match status" value="1"/>
</dbReference>
<keyword evidence="2" id="KW-0808">Transferase</keyword>
<dbReference type="PANTHER" id="PTHR43667:SF2">
    <property type="entry name" value="FATTY ACID C-METHYL TRANSFERASE"/>
    <property type="match status" value="1"/>
</dbReference>
<dbReference type="AlphaFoldDB" id="A0A1Q8CA95"/>
<dbReference type="Gene3D" id="3.40.50.150">
    <property type="entry name" value="Vaccinia Virus protein VP39"/>
    <property type="match status" value="1"/>
</dbReference>
<dbReference type="InterPro" id="IPR029063">
    <property type="entry name" value="SAM-dependent_MTases_sf"/>
</dbReference>
<dbReference type="InterPro" id="IPR041698">
    <property type="entry name" value="Methyltransf_25"/>
</dbReference>
<reference evidence="2 3" key="1">
    <citation type="submission" date="2016-12" db="EMBL/GenBank/DDBJ databases">
        <title>The draft genome sequence of Actinophytocola sp. 11-183.</title>
        <authorList>
            <person name="Wang W."/>
            <person name="Yuan L."/>
        </authorList>
    </citation>
    <scope>NUCLEOTIDE SEQUENCE [LARGE SCALE GENOMIC DNA]</scope>
    <source>
        <strain evidence="2 3">11-183</strain>
    </source>
</reference>
<feature type="domain" description="Methyltransferase" evidence="1">
    <location>
        <begin position="47"/>
        <end position="141"/>
    </location>
</feature>
<keyword evidence="3" id="KW-1185">Reference proteome</keyword>
<sequence>MPEEEFDASGVFDDAYLYFFADRLEEHSDADVDLIWDLLEFEPGMRVLDLACGHGRIANRLAQRGCRVTGLDTTPVFLERARADADARGVSVEFVHGDMRDLPWPGRFDRIVNWLSAFGFFDDSDNRKVLVQAAAALAPGGRFVIETVNYPRLVQDRVTSVVTERERDLVVDRHQLDPLTGRNHINRVVVRDGHTRRVRFFNRLVTFPELRDWLGAAGFPAVDGYGEDGRPLTVEHRRMIAVAH</sequence>
<evidence type="ECO:0000259" key="1">
    <source>
        <dbReference type="Pfam" id="PF13649"/>
    </source>
</evidence>
<dbReference type="Proteomes" id="UP000185596">
    <property type="component" value="Unassembled WGS sequence"/>
</dbReference>
<dbReference type="Gene3D" id="2.20.25.110">
    <property type="entry name" value="S-adenosyl-L-methionine-dependent methyltransferases"/>
    <property type="match status" value="1"/>
</dbReference>
<protein>
    <submittedName>
        <fullName evidence="2">SAM-dependent methyltransferase</fullName>
    </submittedName>
</protein>
<proteinExistence type="predicted"/>
<dbReference type="OrthoDB" id="279734at2"/>
<keyword evidence="2" id="KW-0489">Methyltransferase</keyword>
<dbReference type="PANTHER" id="PTHR43667">
    <property type="entry name" value="CYCLOPROPANE-FATTY-ACYL-PHOSPHOLIPID SYNTHASE"/>
    <property type="match status" value="1"/>
</dbReference>
<dbReference type="InterPro" id="IPR050723">
    <property type="entry name" value="CFA/CMAS"/>
</dbReference>
<gene>
    <name evidence="2" type="ORF">BU204_30730</name>
</gene>
<dbReference type="GO" id="GO:0008168">
    <property type="term" value="F:methyltransferase activity"/>
    <property type="evidence" value="ECO:0007669"/>
    <property type="project" value="UniProtKB-KW"/>
</dbReference>